<feature type="transmembrane region" description="Helical" evidence="1">
    <location>
        <begin position="21"/>
        <end position="40"/>
    </location>
</feature>
<feature type="transmembrane region" description="Helical" evidence="1">
    <location>
        <begin position="102"/>
        <end position="122"/>
    </location>
</feature>
<dbReference type="EMBL" id="JACNYK010000002">
    <property type="protein sequence ID" value="MBD1426116.1"/>
    <property type="molecule type" value="Genomic_DNA"/>
</dbReference>
<reference evidence="2 3" key="1">
    <citation type="submission" date="2020-08" db="EMBL/GenBank/DDBJ databases">
        <title>Sphingobacterium sp. DN00404 isolated from aquaculture water.</title>
        <authorList>
            <person name="Zhang M."/>
        </authorList>
    </citation>
    <scope>NUCLEOTIDE SEQUENCE [LARGE SCALE GENOMIC DNA]</scope>
    <source>
        <strain evidence="2 3">KCTC 32294</strain>
    </source>
</reference>
<comment type="caution">
    <text evidence="2">The sequence shown here is derived from an EMBL/GenBank/DDBJ whole genome shotgun (WGS) entry which is preliminary data.</text>
</comment>
<name>A0ABR7Y4A1_9SPHI</name>
<keyword evidence="3" id="KW-1185">Reference proteome</keyword>
<evidence type="ECO:0000256" key="1">
    <source>
        <dbReference type="SAM" id="Phobius"/>
    </source>
</evidence>
<evidence type="ECO:0000313" key="3">
    <source>
        <dbReference type="Proteomes" id="UP000606494"/>
    </source>
</evidence>
<dbReference type="Proteomes" id="UP000606494">
    <property type="component" value="Unassembled WGS sequence"/>
</dbReference>
<accession>A0ABR7Y4A1</accession>
<gene>
    <name evidence="2" type="ORF">H8B17_11035</name>
</gene>
<protein>
    <submittedName>
        <fullName evidence="2">Uncharacterized protein</fullName>
    </submittedName>
</protein>
<organism evidence="2 3">
    <name type="scientific">Sphingobacterium arenae</name>
    <dbReference type="NCBI Taxonomy" id="1280598"/>
    <lineage>
        <taxon>Bacteria</taxon>
        <taxon>Pseudomonadati</taxon>
        <taxon>Bacteroidota</taxon>
        <taxon>Sphingobacteriia</taxon>
        <taxon>Sphingobacteriales</taxon>
        <taxon>Sphingobacteriaceae</taxon>
        <taxon>Sphingobacterium</taxon>
    </lineage>
</organism>
<keyword evidence="1" id="KW-0472">Membrane</keyword>
<dbReference type="RefSeq" id="WP_190309215.1">
    <property type="nucleotide sequence ID" value="NZ_JACNYK010000002.1"/>
</dbReference>
<feature type="transmembrane region" description="Helical" evidence="1">
    <location>
        <begin position="128"/>
        <end position="148"/>
    </location>
</feature>
<keyword evidence="1" id="KW-0812">Transmembrane</keyword>
<sequence>MEFLQQLHNWTKGEVTQGRGMLAFAILLLPVIVIVIKNTQTLQKGMTIPIILLFAVQVGYGSYLLVSRTKQKEQTEKQFQQNQQQVITAELSKAENDSRTYTALKCAWGALTAVSVIGYFAFSNDYYKGLSLGFAGMFLALLYTDTLLHQRLSLYMQYLQKLAESK</sequence>
<feature type="transmembrane region" description="Helical" evidence="1">
    <location>
        <begin position="46"/>
        <end position="66"/>
    </location>
</feature>
<evidence type="ECO:0000313" key="2">
    <source>
        <dbReference type="EMBL" id="MBD1426116.1"/>
    </source>
</evidence>
<proteinExistence type="predicted"/>
<keyword evidence="1" id="KW-1133">Transmembrane helix</keyword>